<keyword evidence="12" id="KW-1185">Reference proteome</keyword>
<keyword evidence="5" id="KW-0067">ATP-binding</keyword>
<protein>
    <recommendedName>
        <fullName evidence="2">leucine--tRNA ligase</fullName>
        <ecNumber evidence="2">6.1.1.4</ecNumber>
    </recommendedName>
</protein>
<dbReference type="OrthoDB" id="15954at2759"/>
<dbReference type="PANTHER" id="PTHR43740">
    <property type="entry name" value="LEUCYL-TRNA SYNTHETASE"/>
    <property type="match status" value="1"/>
</dbReference>
<evidence type="ECO:0000256" key="3">
    <source>
        <dbReference type="ARBA" id="ARBA00022598"/>
    </source>
</evidence>
<dbReference type="InterPro" id="IPR002302">
    <property type="entry name" value="Leu-tRNA-ligase"/>
</dbReference>
<dbReference type="EC" id="6.1.1.4" evidence="2"/>
<gene>
    <name evidence="11" type="ORF">CCAM_LOCUS30397</name>
</gene>
<evidence type="ECO:0000313" key="12">
    <source>
        <dbReference type="Proteomes" id="UP000595140"/>
    </source>
</evidence>
<dbReference type="EMBL" id="OOIL02003592">
    <property type="protein sequence ID" value="VFQ88621.1"/>
    <property type="molecule type" value="Genomic_DNA"/>
</dbReference>
<evidence type="ECO:0000256" key="2">
    <source>
        <dbReference type="ARBA" id="ARBA00013164"/>
    </source>
</evidence>
<comment type="catalytic activity">
    <reaction evidence="8">
        <text>tRNA(Leu) + L-leucine + ATP = L-leucyl-tRNA(Leu) + AMP + diphosphate</text>
        <dbReference type="Rhea" id="RHEA:11688"/>
        <dbReference type="Rhea" id="RHEA-COMP:9613"/>
        <dbReference type="Rhea" id="RHEA-COMP:9622"/>
        <dbReference type="ChEBI" id="CHEBI:30616"/>
        <dbReference type="ChEBI" id="CHEBI:33019"/>
        <dbReference type="ChEBI" id="CHEBI:57427"/>
        <dbReference type="ChEBI" id="CHEBI:78442"/>
        <dbReference type="ChEBI" id="CHEBI:78494"/>
        <dbReference type="ChEBI" id="CHEBI:456215"/>
        <dbReference type="EC" id="6.1.1.4"/>
    </reaction>
</comment>
<evidence type="ECO:0000256" key="8">
    <source>
        <dbReference type="ARBA" id="ARBA00047469"/>
    </source>
</evidence>
<dbReference type="Pfam" id="PF08264">
    <property type="entry name" value="Anticodon_1"/>
    <property type="match status" value="1"/>
</dbReference>
<dbReference type="Gene3D" id="1.10.730.10">
    <property type="entry name" value="Isoleucyl-tRNA Synthetase, Domain 1"/>
    <property type="match status" value="1"/>
</dbReference>
<dbReference type="Proteomes" id="UP000595140">
    <property type="component" value="Unassembled WGS sequence"/>
</dbReference>
<dbReference type="GO" id="GO:0005739">
    <property type="term" value="C:mitochondrion"/>
    <property type="evidence" value="ECO:0007669"/>
    <property type="project" value="UniProtKB-ARBA"/>
</dbReference>
<keyword evidence="4" id="KW-0547">Nucleotide-binding</keyword>
<sequence length="244" mass="27459">MSKSRGNVINPDDVVLEYGADSLRLYEMFMGPLRESKQWSTSGIEGVHRFLARVWRLIIGPPLPNGTFQDGTATVNEKPTIDQYRCLHRTIEKVTEEIEGTRFNTGISAMMEFINIAYKWDRLPLSVIEPFVLLLSPYAPHMSEELWCRLGHTESLAYEPFPKADPAYLKDATLVLAVQINGKTRGTIEVEEGCSEEDAFRLASLDSKLSRFLDGITVRKRIYVPGKVLNVVVEAPKKANVVGQ</sequence>
<dbReference type="SUPFAM" id="SSF52374">
    <property type="entry name" value="Nucleotidylyl transferase"/>
    <property type="match status" value="1"/>
</dbReference>
<dbReference type="SUPFAM" id="SSF47323">
    <property type="entry name" value="Anticodon-binding domain of a subclass of class I aminoacyl-tRNA synthetases"/>
    <property type="match status" value="1"/>
</dbReference>
<dbReference type="FunFam" id="1.10.730.10:FF:000011">
    <property type="entry name" value="Leucine--tRNA ligase chloroplastic/mitochondrial"/>
    <property type="match status" value="1"/>
</dbReference>
<proteinExistence type="inferred from homology"/>
<dbReference type="GO" id="GO:0005829">
    <property type="term" value="C:cytosol"/>
    <property type="evidence" value="ECO:0007669"/>
    <property type="project" value="TreeGrafter"/>
</dbReference>
<comment type="similarity">
    <text evidence="1">Belongs to the class-I aminoacyl-tRNA synthetase family.</text>
</comment>
<dbReference type="AlphaFoldDB" id="A0A484MHX2"/>
<feature type="domain" description="Aminoacyl-tRNA synthetase class Ia" evidence="9">
    <location>
        <begin position="1"/>
        <end position="28"/>
    </location>
</feature>
<keyword evidence="6" id="KW-0648">Protein biosynthesis</keyword>
<evidence type="ECO:0000256" key="7">
    <source>
        <dbReference type="ARBA" id="ARBA00023146"/>
    </source>
</evidence>
<reference evidence="11 12" key="1">
    <citation type="submission" date="2018-04" db="EMBL/GenBank/DDBJ databases">
        <authorList>
            <person name="Vogel A."/>
        </authorList>
    </citation>
    <scope>NUCLEOTIDE SEQUENCE [LARGE SCALE GENOMIC DNA]</scope>
</reference>
<dbReference type="CDD" id="cd07958">
    <property type="entry name" value="Anticodon_Ia_Leu_BEm"/>
    <property type="match status" value="1"/>
</dbReference>
<evidence type="ECO:0000256" key="4">
    <source>
        <dbReference type="ARBA" id="ARBA00022741"/>
    </source>
</evidence>
<evidence type="ECO:0000259" key="9">
    <source>
        <dbReference type="Pfam" id="PF00133"/>
    </source>
</evidence>
<evidence type="ECO:0000256" key="5">
    <source>
        <dbReference type="ARBA" id="ARBA00022840"/>
    </source>
</evidence>
<dbReference type="PANTHER" id="PTHR43740:SF2">
    <property type="entry name" value="LEUCINE--TRNA LIGASE, MITOCHONDRIAL"/>
    <property type="match status" value="1"/>
</dbReference>
<keyword evidence="7" id="KW-0030">Aminoacyl-tRNA synthetase</keyword>
<evidence type="ECO:0000313" key="11">
    <source>
        <dbReference type="EMBL" id="VFQ88621.1"/>
    </source>
</evidence>
<accession>A0A484MHX2</accession>
<evidence type="ECO:0000256" key="6">
    <source>
        <dbReference type="ARBA" id="ARBA00022917"/>
    </source>
</evidence>
<name>A0A484MHX2_9ASTE</name>
<dbReference type="GO" id="GO:0006429">
    <property type="term" value="P:leucyl-tRNA aminoacylation"/>
    <property type="evidence" value="ECO:0007669"/>
    <property type="project" value="InterPro"/>
</dbReference>
<dbReference type="Pfam" id="PF00133">
    <property type="entry name" value="tRNA-synt_1"/>
    <property type="match status" value="1"/>
</dbReference>
<dbReference type="InterPro" id="IPR013155">
    <property type="entry name" value="M/V/L/I-tRNA-synth_anticd-bd"/>
</dbReference>
<dbReference type="GO" id="GO:0004823">
    <property type="term" value="F:leucine-tRNA ligase activity"/>
    <property type="evidence" value="ECO:0007669"/>
    <property type="project" value="UniProtKB-EC"/>
</dbReference>
<dbReference type="InterPro" id="IPR002300">
    <property type="entry name" value="aa-tRNA-synth_Ia"/>
</dbReference>
<evidence type="ECO:0000256" key="1">
    <source>
        <dbReference type="ARBA" id="ARBA00005594"/>
    </source>
</evidence>
<organism evidence="11 12">
    <name type="scientific">Cuscuta campestris</name>
    <dbReference type="NCBI Taxonomy" id="132261"/>
    <lineage>
        <taxon>Eukaryota</taxon>
        <taxon>Viridiplantae</taxon>
        <taxon>Streptophyta</taxon>
        <taxon>Embryophyta</taxon>
        <taxon>Tracheophyta</taxon>
        <taxon>Spermatophyta</taxon>
        <taxon>Magnoliopsida</taxon>
        <taxon>eudicotyledons</taxon>
        <taxon>Gunneridae</taxon>
        <taxon>Pentapetalae</taxon>
        <taxon>asterids</taxon>
        <taxon>lamiids</taxon>
        <taxon>Solanales</taxon>
        <taxon>Convolvulaceae</taxon>
        <taxon>Cuscuteae</taxon>
        <taxon>Cuscuta</taxon>
        <taxon>Cuscuta subgen. Grammica</taxon>
        <taxon>Cuscuta sect. Cleistogrammica</taxon>
    </lineage>
</organism>
<feature type="domain" description="Methionyl/Valyl/Leucyl/Isoleucyl-tRNA synthetase anticodon-binding" evidence="10">
    <location>
        <begin position="86"/>
        <end position="191"/>
    </location>
</feature>
<evidence type="ECO:0000259" key="10">
    <source>
        <dbReference type="Pfam" id="PF08264"/>
    </source>
</evidence>
<dbReference type="InterPro" id="IPR009080">
    <property type="entry name" value="tRNAsynth_Ia_anticodon-bd"/>
</dbReference>
<keyword evidence="3" id="KW-0436">Ligase</keyword>
<dbReference type="GO" id="GO:0005524">
    <property type="term" value="F:ATP binding"/>
    <property type="evidence" value="ECO:0007669"/>
    <property type="project" value="UniProtKB-KW"/>
</dbReference>